<reference evidence="2" key="1">
    <citation type="journal article" date="2022" name="bioRxiv">
        <title>Sequencing and chromosome-scale assembly of the giantPleurodeles waltlgenome.</title>
        <authorList>
            <person name="Brown T."/>
            <person name="Elewa A."/>
            <person name="Iarovenko S."/>
            <person name="Subramanian E."/>
            <person name="Araus A.J."/>
            <person name="Petzold A."/>
            <person name="Susuki M."/>
            <person name="Suzuki K.-i.T."/>
            <person name="Hayashi T."/>
            <person name="Toyoda A."/>
            <person name="Oliveira C."/>
            <person name="Osipova E."/>
            <person name="Leigh N.D."/>
            <person name="Simon A."/>
            <person name="Yun M.H."/>
        </authorList>
    </citation>
    <scope>NUCLEOTIDE SEQUENCE</scope>
    <source>
        <strain evidence="2">20211129_DDA</strain>
        <tissue evidence="2">Liver</tissue>
    </source>
</reference>
<sequence>MILSPHGPWGVCGAADGRAHGRPGSINGKHGDVREATQRRTRAQGRGSHNAQSRIHNRMILPGGVRGDYQDRTEGLEAPGAVVNLRTGEAAAPFWKPCPSREAGA</sequence>
<evidence type="ECO:0000313" key="2">
    <source>
        <dbReference type="EMBL" id="KAJ1209880.1"/>
    </source>
</evidence>
<evidence type="ECO:0000256" key="1">
    <source>
        <dbReference type="SAM" id="MobiDB-lite"/>
    </source>
</evidence>
<feature type="region of interest" description="Disordered" evidence="1">
    <location>
        <begin position="1"/>
        <end position="72"/>
    </location>
</feature>
<dbReference type="AlphaFoldDB" id="A0AAV7WC61"/>
<protein>
    <submittedName>
        <fullName evidence="2">Uncharacterized protein</fullName>
    </submittedName>
</protein>
<accession>A0AAV7WC61</accession>
<organism evidence="2 3">
    <name type="scientific">Pleurodeles waltl</name>
    <name type="common">Iberian ribbed newt</name>
    <dbReference type="NCBI Taxonomy" id="8319"/>
    <lineage>
        <taxon>Eukaryota</taxon>
        <taxon>Metazoa</taxon>
        <taxon>Chordata</taxon>
        <taxon>Craniata</taxon>
        <taxon>Vertebrata</taxon>
        <taxon>Euteleostomi</taxon>
        <taxon>Amphibia</taxon>
        <taxon>Batrachia</taxon>
        <taxon>Caudata</taxon>
        <taxon>Salamandroidea</taxon>
        <taxon>Salamandridae</taxon>
        <taxon>Pleurodelinae</taxon>
        <taxon>Pleurodeles</taxon>
    </lineage>
</organism>
<keyword evidence="3" id="KW-1185">Reference proteome</keyword>
<feature type="compositionally biased region" description="Basic and acidic residues" evidence="1">
    <location>
        <begin position="29"/>
        <end position="38"/>
    </location>
</feature>
<dbReference type="EMBL" id="JANPWB010000002">
    <property type="protein sequence ID" value="KAJ1209880.1"/>
    <property type="molecule type" value="Genomic_DNA"/>
</dbReference>
<comment type="caution">
    <text evidence="2">The sequence shown here is derived from an EMBL/GenBank/DDBJ whole genome shotgun (WGS) entry which is preliminary data.</text>
</comment>
<name>A0AAV7WC61_PLEWA</name>
<proteinExistence type="predicted"/>
<dbReference type="Proteomes" id="UP001066276">
    <property type="component" value="Chromosome 1_2"/>
</dbReference>
<gene>
    <name evidence="2" type="ORF">NDU88_005252</name>
</gene>
<evidence type="ECO:0000313" key="3">
    <source>
        <dbReference type="Proteomes" id="UP001066276"/>
    </source>
</evidence>